<dbReference type="InterPro" id="IPR017850">
    <property type="entry name" value="Alkaline_phosphatase_core_sf"/>
</dbReference>
<dbReference type="InterPro" id="IPR000917">
    <property type="entry name" value="Sulfatase_N"/>
</dbReference>
<dbReference type="NCBIfam" id="NF038075">
    <property type="entry name" value="fam_STM4013"/>
    <property type="match status" value="1"/>
</dbReference>
<proteinExistence type="predicted"/>
<dbReference type="Gene3D" id="3.40.720.10">
    <property type="entry name" value="Alkaline Phosphatase, subunit A"/>
    <property type="match status" value="1"/>
</dbReference>
<comment type="caution">
    <text evidence="2">The sequence shown here is derived from an EMBL/GenBank/DDBJ whole genome shotgun (WGS) entry which is preliminary data.</text>
</comment>
<protein>
    <recommendedName>
        <fullName evidence="1">Sulfatase N-terminal domain-containing protein</fullName>
    </recommendedName>
</protein>
<dbReference type="SUPFAM" id="SSF53649">
    <property type="entry name" value="Alkaline phosphatase-like"/>
    <property type="match status" value="1"/>
</dbReference>
<accession>A0A2N8P281</accession>
<sequence length="281" mass="30497">MPGPLAEGGTVIDGNEVIPSHHVLLITFDSLRYDVARAVLHGGGSPNLERVLPDGLWEERRTQGSFTLPAHVSFFSGFLPVPSGPARPGRLFACHSMRGTTIRKRTYVFDAPDIVTGLSGLGYRTVCIGGVGFFSGQTKLGRVLPGLFQESHWSPETGTDDPESTRHQVDIALEVLEKQPADKRLFLFLNVSATHTPTHVYLPGEEEDSWESQCAALSYADRHLGRLFQALPDHGPWLGLFCADHGEAFGEDGYTGHGIAHPSVWTVPYAETTIAAREAGA</sequence>
<name>A0A2N8P281_STREU</name>
<evidence type="ECO:0000259" key="1">
    <source>
        <dbReference type="Pfam" id="PF00884"/>
    </source>
</evidence>
<dbReference type="AlphaFoldDB" id="A0A2N8P281"/>
<dbReference type="Proteomes" id="UP000235945">
    <property type="component" value="Unassembled WGS sequence"/>
</dbReference>
<feature type="domain" description="Sulfatase N-terminal" evidence="1">
    <location>
        <begin position="22"/>
        <end position="262"/>
    </location>
</feature>
<reference evidence="3" key="1">
    <citation type="submission" date="2015-07" db="EMBL/GenBank/DDBJ databases">
        <authorList>
            <person name="Graham D.E."/>
            <person name="Giannone R.J."/>
            <person name="Gulvik C.A."/>
            <person name="Hettich R.L."/>
            <person name="Klingeman D.M."/>
            <person name="Mahan K.M."/>
            <person name="Parry R.J."/>
            <person name="Spain J.C."/>
        </authorList>
    </citation>
    <scope>NUCLEOTIDE SEQUENCE [LARGE SCALE GENOMIC DNA]</scope>
    <source>
        <strain evidence="3">ATCC 27428</strain>
    </source>
</reference>
<evidence type="ECO:0000313" key="2">
    <source>
        <dbReference type="EMBL" id="PNE35119.1"/>
    </source>
</evidence>
<evidence type="ECO:0000313" key="3">
    <source>
        <dbReference type="Proteomes" id="UP000235945"/>
    </source>
</evidence>
<gene>
    <name evidence="2" type="ORF">AF335_01625</name>
</gene>
<organism evidence="2 3">
    <name type="scientific">Streptomyces eurocidicus</name>
    <name type="common">Streptoverticillium eurocidicus</name>
    <dbReference type="NCBI Taxonomy" id="66423"/>
    <lineage>
        <taxon>Bacteria</taxon>
        <taxon>Bacillati</taxon>
        <taxon>Actinomycetota</taxon>
        <taxon>Actinomycetes</taxon>
        <taxon>Kitasatosporales</taxon>
        <taxon>Streptomycetaceae</taxon>
        <taxon>Streptomyces</taxon>
    </lineage>
</organism>
<dbReference type="EMBL" id="LGUI01000001">
    <property type="protein sequence ID" value="PNE35119.1"/>
    <property type="molecule type" value="Genomic_DNA"/>
</dbReference>
<dbReference type="InterPro" id="IPR047838">
    <property type="entry name" value="STM4013-like"/>
</dbReference>
<keyword evidence="3" id="KW-1185">Reference proteome</keyword>
<dbReference type="Pfam" id="PF00884">
    <property type="entry name" value="Sulfatase"/>
    <property type="match status" value="1"/>
</dbReference>